<dbReference type="GO" id="GO:0003964">
    <property type="term" value="F:RNA-directed DNA polymerase activity"/>
    <property type="evidence" value="ECO:0007669"/>
    <property type="project" value="UniProtKB-KW"/>
</dbReference>
<dbReference type="PANTHER" id="PTHR42648">
    <property type="entry name" value="TRANSPOSASE, PUTATIVE-RELATED"/>
    <property type="match status" value="1"/>
</dbReference>
<dbReference type="GO" id="GO:0003887">
    <property type="term" value="F:DNA-directed DNA polymerase activity"/>
    <property type="evidence" value="ECO:0007669"/>
    <property type="project" value="UniProtKB-KW"/>
</dbReference>
<evidence type="ECO:0000313" key="14">
    <source>
        <dbReference type="Proteomes" id="UP000765509"/>
    </source>
</evidence>
<sequence length="183" mass="20476">MLNASKLSNSYWAEAVSTATLLSNYTPTPSRHNHSPHMLWTKLSPRIKKLRIFGCQAFVMTPKEHREWKLGPSGAEGILLGYENDSSYRILRLSDKKVVISKHVRFNELIFPEINQQDGNSSPLDVTWDAIEGQAVVDEFHTPVECSVEPGSQELVDEVQMTGIQDTMPPSEPNVVDEVPSAD</sequence>
<evidence type="ECO:0000256" key="4">
    <source>
        <dbReference type="ARBA" id="ARBA00022759"/>
    </source>
</evidence>
<evidence type="ECO:0000256" key="10">
    <source>
        <dbReference type="ARBA" id="ARBA00023172"/>
    </source>
</evidence>
<keyword evidence="6" id="KW-0460">Magnesium</keyword>
<evidence type="ECO:0000256" key="3">
    <source>
        <dbReference type="ARBA" id="ARBA00022723"/>
    </source>
</evidence>
<evidence type="ECO:0000256" key="8">
    <source>
        <dbReference type="ARBA" id="ARBA00022918"/>
    </source>
</evidence>
<evidence type="ECO:0000256" key="6">
    <source>
        <dbReference type="ARBA" id="ARBA00022842"/>
    </source>
</evidence>
<dbReference type="InterPro" id="IPR039537">
    <property type="entry name" value="Retrotran_Ty1/copia-like"/>
</dbReference>
<accession>A0A9Q3JXF4</accession>
<comment type="caution">
    <text evidence="13">The sequence shown here is derived from an EMBL/GenBank/DDBJ whole genome shotgun (WGS) entry which is preliminary data.</text>
</comment>
<evidence type="ECO:0000256" key="9">
    <source>
        <dbReference type="ARBA" id="ARBA00022932"/>
    </source>
</evidence>
<keyword evidence="8" id="KW-0695">RNA-directed DNA polymerase</keyword>
<dbReference type="InterPro" id="IPR057670">
    <property type="entry name" value="SH3_retrovirus"/>
</dbReference>
<keyword evidence="5" id="KW-0378">Hydrolase</keyword>
<keyword evidence="14" id="KW-1185">Reference proteome</keyword>
<proteinExistence type="predicted"/>
<evidence type="ECO:0000256" key="5">
    <source>
        <dbReference type="ARBA" id="ARBA00022801"/>
    </source>
</evidence>
<evidence type="ECO:0000256" key="2">
    <source>
        <dbReference type="ARBA" id="ARBA00022722"/>
    </source>
</evidence>
<dbReference type="GO" id="GO:0016787">
    <property type="term" value="F:hydrolase activity"/>
    <property type="evidence" value="ECO:0007669"/>
    <property type="project" value="UniProtKB-KW"/>
</dbReference>
<keyword evidence="1" id="KW-0548">Nucleotidyltransferase</keyword>
<protein>
    <recommendedName>
        <fullName evidence="12">Retroviral polymerase SH3-like domain-containing protein</fullName>
    </recommendedName>
</protein>
<dbReference type="AlphaFoldDB" id="A0A9Q3JXF4"/>
<dbReference type="GO" id="GO:0006310">
    <property type="term" value="P:DNA recombination"/>
    <property type="evidence" value="ECO:0007669"/>
    <property type="project" value="UniProtKB-KW"/>
</dbReference>
<keyword evidence="9" id="KW-0239">DNA-directed DNA polymerase</keyword>
<evidence type="ECO:0000256" key="11">
    <source>
        <dbReference type="SAM" id="MobiDB-lite"/>
    </source>
</evidence>
<keyword evidence="7" id="KW-0229">DNA integration</keyword>
<evidence type="ECO:0000256" key="1">
    <source>
        <dbReference type="ARBA" id="ARBA00022695"/>
    </source>
</evidence>
<reference evidence="13" key="1">
    <citation type="submission" date="2021-03" db="EMBL/GenBank/DDBJ databases">
        <title>Draft genome sequence of rust myrtle Austropuccinia psidii MF-1, a brazilian biotype.</title>
        <authorList>
            <person name="Quecine M.C."/>
            <person name="Pachon D.M.R."/>
            <person name="Bonatelli M.L."/>
            <person name="Correr F.H."/>
            <person name="Franceschini L.M."/>
            <person name="Leite T.F."/>
            <person name="Margarido G.R.A."/>
            <person name="Almeida C.A."/>
            <person name="Ferrarezi J.A."/>
            <person name="Labate C.A."/>
        </authorList>
    </citation>
    <scope>NUCLEOTIDE SEQUENCE</scope>
    <source>
        <strain evidence="13">MF-1</strain>
    </source>
</reference>
<dbReference type="PANTHER" id="PTHR42648:SF11">
    <property type="entry name" value="TRANSPOSON TY4-P GAG-POL POLYPROTEIN"/>
    <property type="match status" value="1"/>
</dbReference>
<organism evidence="13 14">
    <name type="scientific">Austropuccinia psidii MF-1</name>
    <dbReference type="NCBI Taxonomy" id="1389203"/>
    <lineage>
        <taxon>Eukaryota</taxon>
        <taxon>Fungi</taxon>
        <taxon>Dikarya</taxon>
        <taxon>Basidiomycota</taxon>
        <taxon>Pucciniomycotina</taxon>
        <taxon>Pucciniomycetes</taxon>
        <taxon>Pucciniales</taxon>
        <taxon>Sphaerophragmiaceae</taxon>
        <taxon>Austropuccinia</taxon>
    </lineage>
</organism>
<feature type="region of interest" description="Disordered" evidence="11">
    <location>
        <begin position="164"/>
        <end position="183"/>
    </location>
</feature>
<evidence type="ECO:0000256" key="7">
    <source>
        <dbReference type="ARBA" id="ARBA00022908"/>
    </source>
</evidence>
<keyword evidence="10" id="KW-0233">DNA recombination</keyword>
<keyword evidence="2" id="KW-0540">Nuclease</keyword>
<dbReference type="GO" id="GO:0015074">
    <property type="term" value="P:DNA integration"/>
    <property type="evidence" value="ECO:0007669"/>
    <property type="project" value="UniProtKB-KW"/>
</dbReference>
<dbReference type="EMBL" id="AVOT02085053">
    <property type="protein sequence ID" value="MBW0569801.1"/>
    <property type="molecule type" value="Genomic_DNA"/>
</dbReference>
<keyword evidence="9" id="KW-0808">Transferase</keyword>
<dbReference type="GO" id="GO:0004519">
    <property type="term" value="F:endonuclease activity"/>
    <property type="evidence" value="ECO:0007669"/>
    <property type="project" value="UniProtKB-KW"/>
</dbReference>
<dbReference type="Pfam" id="PF25597">
    <property type="entry name" value="SH3_retrovirus"/>
    <property type="match status" value="1"/>
</dbReference>
<evidence type="ECO:0000259" key="12">
    <source>
        <dbReference type="Pfam" id="PF25597"/>
    </source>
</evidence>
<evidence type="ECO:0000313" key="13">
    <source>
        <dbReference type="EMBL" id="MBW0569801.1"/>
    </source>
</evidence>
<dbReference type="OrthoDB" id="3243429at2759"/>
<name>A0A9Q3JXF4_9BASI</name>
<keyword evidence="3" id="KW-0479">Metal-binding</keyword>
<gene>
    <name evidence="13" type="ORF">O181_109516</name>
</gene>
<feature type="domain" description="Retroviral polymerase SH3-like" evidence="12">
    <location>
        <begin position="55"/>
        <end position="116"/>
    </location>
</feature>
<dbReference type="Proteomes" id="UP000765509">
    <property type="component" value="Unassembled WGS sequence"/>
</dbReference>
<keyword evidence="4" id="KW-0255">Endonuclease</keyword>
<dbReference type="GO" id="GO:0046872">
    <property type="term" value="F:metal ion binding"/>
    <property type="evidence" value="ECO:0007669"/>
    <property type="project" value="UniProtKB-KW"/>
</dbReference>